<keyword evidence="8" id="KW-0675">Receptor</keyword>
<dbReference type="InterPro" id="IPR037066">
    <property type="entry name" value="Plug_dom_sf"/>
</dbReference>
<keyword evidence="16" id="KW-1185">Reference proteome</keyword>
<comment type="caution">
    <text evidence="15">The sequence shown here is derived from an EMBL/GenBank/DDBJ whole genome shotgun (WGS) entry which is preliminary data.</text>
</comment>
<keyword evidence="3 10" id="KW-1134">Transmembrane beta strand</keyword>
<dbReference type="GO" id="GO:0015344">
    <property type="term" value="F:siderophore uptake transmembrane transporter activity"/>
    <property type="evidence" value="ECO:0007669"/>
    <property type="project" value="TreeGrafter"/>
</dbReference>
<dbReference type="InterPro" id="IPR000531">
    <property type="entry name" value="Beta-barrel_TonB"/>
</dbReference>
<dbReference type="Gene3D" id="2.170.130.10">
    <property type="entry name" value="TonB-dependent receptor, plug domain"/>
    <property type="match status" value="1"/>
</dbReference>
<dbReference type="Pfam" id="PF07715">
    <property type="entry name" value="Plug"/>
    <property type="match status" value="1"/>
</dbReference>
<feature type="signal peptide" evidence="12">
    <location>
        <begin position="1"/>
        <end position="20"/>
    </location>
</feature>
<comment type="similarity">
    <text evidence="10 11">Belongs to the TonB-dependent receptor family.</text>
</comment>
<dbReference type="InterPro" id="IPR023996">
    <property type="entry name" value="TonB-dep_OMP_SusC/RagA"/>
</dbReference>
<dbReference type="InterPro" id="IPR039426">
    <property type="entry name" value="TonB-dep_rcpt-like"/>
</dbReference>
<evidence type="ECO:0000259" key="13">
    <source>
        <dbReference type="Pfam" id="PF00593"/>
    </source>
</evidence>
<accession>A0A4Q0P856</accession>
<evidence type="ECO:0000256" key="11">
    <source>
        <dbReference type="RuleBase" id="RU003357"/>
    </source>
</evidence>
<organism evidence="15 16">
    <name type="scientific">Leeuwenhoekiella polynyae</name>
    <dbReference type="NCBI Taxonomy" id="1550906"/>
    <lineage>
        <taxon>Bacteria</taxon>
        <taxon>Pseudomonadati</taxon>
        <taxon>Bacteroidota</taxon>
        <taxon>Flavobacteriia</taxon>
        <taxon>Flavobacteriales</taxon>
        <taxon>Flavobacteriaceae</taxon>
        <taxon>Leeuwenhoekiella</taxon>
    </lineage>
</organism>
<evidence type="ECO:0000259" key="14">
    <source>
        <dbReference type="Pfam" id="PF07715"/>
    </source>
</evidence>
<dbReference type="RefSeq" id="WP_128765123.1">
    <property type="nucleotide sequence ID" value="NZ_JBHUOO010000003.1"/>
</dbReference>
<evidence type="ECO:0000256" key="10">
    <source>
        <dbReference type="PROSITE-ProRule" id="PRU01360"/>
    </source>
</evidence>
<dbReference type="GO" id="GO:0044718">
    <property type="term" value="P:siderophore transmembrane transport"/>
    <property type="evidence" value="ECO:0007669"/>
    <property type="project" value="TreeGrafter"/>
</dbReference>
<sequence length="975" mass="108186">MSKILIHLFFILCFVGVSNAQNYVSGSVIDSESGSPIPGVNVQIKGTSIGVVTNFDGDYSISADSGQILVFSYLGFVSKEVSVANESTINVSLDSSTSELDEIVVVGYTEQKKSSVTSAVSEVKAKELTDVTSPDVSTMLQGKAAGVQVVQGSGQPGSLPSIRIRGLTSINGGTNPLWVVDGVIVHGTPNLNPNEIESISVLKDASATALYGSRGANGVVVVTTKQAKLDQNTLSISSRVGYSYFNNGNFEIMNSQQLYDYYQSFGNPDNIPEEINENVLANNFDWFKNGTQTGVIQDHNLSFTGGTEKSKTFLALGYYNETGTLKGYKYDRVSVRLNHDYKVGDKLTLKPKVAVNYNKRNNRQHSLYALYTYMPWDRPTNDEGSVINPQNLENGQVWYGRDNSNYLYDLQYNYSKSREFNVFSNLDFEYKILPDLKFISTNSVNFYYADGTSYTDPKSISGLANNGQLYKSNTKRITNFTNQMLKYSKGFGVHRLNALLAYEYQDYKYESNNATGYGIVSGTTILDNAATPGAVGGTTNDSALQSVLFNTDYSFDSKYLAQISLRRDGASNFGANSQYGTFYSGSLGWNIHNEDFFKIKDINQLKLRASYGAVGNRPGALYPQYDLYSLQSTYNGLPAPTPYQYGNEDLAWEISYQTNIGVDTRLYDRVSLSLEYYNKDTSDLLYYVNLPSTSGYNGYYENIGGVVNRGFEANFSVDIFQGKQNGFVWTLTGNIGTNSNEVTELFEGEDIDRGTKLSRVGEDYNTWFMRKWLGVNPENGNPLWEIVDPATGTRTETSNYNEATKQIVGTSTPDFYGGFSSTMRYKGFSLSANFNFSKGGSIYHSSRELYDADGAYPTYNQQVLQDGWSRWENPGDTTTHPLALYGGNNLSNKTSSRYLEDASYLRMRNVRLGYNFSNTLLEIFRLSNFEVYVTGDNLLTITDFSGTDPEVGIDGFASSQYPISKRLAFGLNVSF</sequence>
<comment type="subcellular location">
    <subcellularLocation>
        <location evidence="1 10">Cell outer membrane</location>
        <topology evidence="1 10">Multi-pass membrane protein</topology>
    </subcellularLocation>
</comment>
<dbReference type="NCBIfam" id="TIGR04056">
    <property type="entry name" value="OMP_RagA_SusC"/>
    <property type="match status" value="1"/>
</dbReference>
<dbReference type="OrthoDB" id="9768177at2"/>
<evidence type="ECO:0000256" key="5">
    <source>
        <dbReference type="ARBA" id="ARBA00022729"/>
    </source>
</evidence>
<keyword evidence="6 11" id="KW-0798">TonB box</keyword>
<reference evidence="15 16" key="1">
    <citation type="submission" date="2018-07" db="EMBL/GenBank/DDBJ databases">
        <title>Leeuwenhoekiella genomics.</title>
        <authorList>
            <person name="Tahon G."/>
            <person name="Willems A."/>
        </authorList>
    </citation>
    <scope>NUCLEOTIDE SEQUENCE [LARGE SCALE GENOMIC DNA]</scope>
    <source>
        <strain evidence="15 16">LMG 29608</strain>
    </source>
</reference>
<dbReference type="PROSITE" id="PS52016">
    <property type="entry name" value="TONB_DEPENDENT_REC_3"/>
    <property type="match status" value="1"/>
</dbReference>
<evidence type="ECO:0000256" key="8">
    <source>
        <dbReference type="ARBA" id="ARBA00023170"/>
    </source>
</evidence>
<dbReference type="AlphaFoldDB" id="A0A4Q0P856"/>
<dbReference type="NCBIfam" id="TIGR04057">
    <property type="entry name" value="SusC_RagA_signa"/>
    <property type="match status" value="1"/>
</dbReference>
<proteinExistence type="inferred from homology"/>
<evidence type="ECO:0000256" key="4">
    <source>
        <dbReference type="ARBA" id="ARBA00022692"/>
    </source>
</evidence>
<dbReference type="Proteomes" id="UP000289859">
    <property type="component" value="Unassembled WGS sequence"/>
</dbReference>
<dbReference type="Gene3D" id="2.60.40.1120">
    <property type="entry name" value="Carboxypeptidase-like, regulatory domain"/>
    <property type="match status" value="1"/>
</dbReference>
<feature type="domain" description="TonB-dependent receptor plug" evidence="14">
    <location>
        <begin position="113"/>
        <end position="219"/>
    </location>
</feature>
<evidence type="ECO:0000256" key="1">
    <source>
        <dbReference type="ARBA" id="ARBA00004571"/>
    </source>
</evidence>
<evidence type="ECO:0000313" key="16">
    <source>
        <dbReference type="Proteomes" id="UP000289859"/>
    </source>
</evidence>
<dbReference type="EMBL" id="QOVK01000005">
    <property type="protein sequence ID" value="RXG22904.1"/>
    <property type="molecule type" value="Genomic_DNA"/>
</dbReference>
<dbReference type="Pfam" id="PF00593">
    <property type="entry name" value="TonB_dep_Rec_b-barrel"/>
    <property type="match status" value="1"/>
</dbReference>
<dbReference type="PANTHER" id="PTHR30069:SF29">
    <property type="entry name" value="HEMOGLOBIN AND HEMOGLOBIN-HAPTOGLOBIN-BINDING PROTEIN 1-RELATED"/>
    <property type="match status" value="1"/>
</dbReference>
<evidence type="ECO:0000256" key="12">
    <source>
        <dbReference type="SAM" id="SignalP"/>
    </source>
</evidence>
<dbReference type="FunFam" id="2.170.130.10:FF:000003">
    <property type="entry name" value="SusC/RagA family TonB-linked outer membrane protein"/>
    <property type="match status" value="1"/>
</dbReference>
<gene>
    <name evidence="15" type="ORF">DSM02_1621</name>
</gene>
<keyword evidence="9 10" id="KW-0998">Cell outer membrane</keyword>
<keyword evidence="7 10" id="KW-0472">Membrane</keyword>
<evidence type="ECO:0000256" key="3">
    <source>
        <dbReference type="ARBA" id="ARBA00022452"/>
    </source>
</evidence>
<keyword evidence="4 10" id="KW-0812">Transmembrane</keyword>
<dbReference type="SUPFAM" id="SSF49464">
    <property type="entry name" value="Carboxypeptidase regulatory domain-like"/>
    <property type="match status" value="1"/>
</dbReference>
<dbReference type="GO" id="GO:0009279">
    <property type="term" value="C:cell outer membrane"/>
    <property type="evidence" value="ECO:0007669"/>
    <property type="project" value="UniProtKB-SubCell"/>
</dbReference>
<dbReference type="PANTHER" id="PTHR30069">
    <property type="entry name" value="TONB-DEPENDENT OUTER MEMBRANE RECEPTOR"/>
    <property type="match status" value="1"/>
</dbReference>
<dbReference type="InterPro" id="IPR008969">
    <property type="entry name" value="CarboxyPept-like_regulatory"/>
</dbReference>
<dbReference type="SUPFAM" id="SSF56935">
    <property type="entry name" value="Porins"/>
    <property type="match status" value="1"/>
</dbReference>
<evidence type="ECO:0000256" key="2">
    <source>
        <dbReference type="ARBA" id="ARBA00022448"/>
    </source>
</evidence>
<evidence type="ECO:0000256" key="9">
    <source>
        <dbReference type="ARBA" id="ARBA00023237"/>
    </source>
</evidence>
<evidence type="ECO:0000256" key="6">
    <source>
        <dbReference type="ARBA" id="ARBA00023077"/>
    </source>
</evidence>
<dbReference type="Gene3D" id="2.40.170.20">
    <property type="entry name" value="TonB-dependent receptor, beta-barrel domain"/>
    <property type="match status" value="1"/>
</dbReference>
<feature type="chain" id="PRO_5020818689" evidence="12">
    <location>
        <begin position="21"/>
        <end position="975"/>
    </location>
</feature>
<evidence type="ECO:0000313" key="15">
    <source>
        <dbReference type="EMBL" id="RXG22904.1"/>
    </source>
</evidence>
<dbReference type="InterPro" id="IPR023997">
    <property type="entry name" value="TonB-dep_OMP_SusC/RagA_CS"/>
</dbReference>
<evidence type="ECO:0000256" key="7">
    <source>
        <dbReference type="ARBA" id="ARBA00023136"/>
    </source>
</evidence>
<keyword evidence="2 10" id="KW-0813">Transport</keyword>
<keyword evidence="5 12" id="KW-0732">Signal</keyword>
<dbReference type="InterPro" id="IPR036942">
    <property type="entry name" value="Beta-barrel_TonB_sf"/>
</dbReference>
<protein>
    <submittedName>
        <fullName evidence="15">TonB-linked SusC/RagA family outer membrane protein</fullName>
    </submittedName>
</protein>
<dbReference type="InterPro" id="IPR012910">
    <property type="entry name" value="Plug_dom"/>
</dbReference>
<feature type="domain" description="TonB-dependent receptor-like beta-barrel" evidence="13">
    <location>
        <begin position="359"/>
        <end position="938"/>
    </location>
</feature>
<dbReference type="Pfam" id="PF13715">
    <property type="entry name" value="CarbopepD_reg_2"/>
    <property type="match status" value="1"/>
</dbReference>
<name>A0A4Q0P856_9FLAO</name>